<dbReference type="Gene3D" id="2.30.40.10">
    <property type="entry name" value="Urease, subunit C, domain 1"/>
    <property type="match status" value="1"/>
</dbReference>
<dbReference type="SUPFAM" id="SSF51338">
    <property type="entry name" value="Composite domain of metallo-dependent hydrolases"/>
    <property type="match status" value="1"/>
</dbReference>
<dbReference type="PANTHER" id="PTHR43668:SF2">
    <property type="entry name" value="ALLANTOINASE"/>
    <property type="match status" value="1"/>
</dbReference>
<accession>A0ABU4I1G8</accession>
<evidence type="ECO:0000313" key="7">
    <source>
        <dbReference type="EMBL" id="MDW5598144.1"/>
    </source>
</evidence>
<keyword evidence="5" id="KW-0378">Hydrolase</keyword>
<evidence type="ECO:0000256" key="1">
    <source>
        <dbReference type="ARBA" id="ARBA00001947"/>
    </source>
</evidence>
<dbReference type="InterPro" id="IPR050138">
    <property type="entry name" value="DHOase/Allantoinase_Hydrolase"/>
</dbReference>
<evidence type="ECO:0000256" key="4">
    <source>
        <dbReference type="ARBA" id="ARBA00022723"/>
    </source>
</evidence>
<dbReference type="InterPro" id="IPR011059">
    <property type="entry name" value="Metal-dep_hydrolase_composite"/>
</dbReference>
<evidence type="ECO:0000256" key="2">
    <source>
        <dbReference type="ARBA" id="ARBA00002368"/>
    </source>
</evidence>
<sequence>MRLHITGGTLVTGAGAAPADLLCEDGRIAALLEPGQAVAADERLDASGLLVFPGFIDPHVHSRDPGITEKETFANSTAGALAGGLTTIFEMPNAVPPVTDAALFERRAREHGAVASVDFGLWGQALGEENLDDLGGIVEAGAVGIKLFWGYALDRATKRLVYTYADASPDEVIQPPKVGGVYAIVQRVAAAGGLFSAHCEERGVLAAAEATLPHGIVSYADLLTARPAIAEVAAVTAAGEFSLDSGCRFHVVHVSARRTVAAIAALQAAGAKITAEACAHYLVLTDADVERVGPAMKVYPPIRTADDQAALWDGLADGTLGTIASDHAPHAPAEKAKPLAEQPAGIHGVETLVPLVLDAMHRGRLRPEQVARLLSEQTAATFRVDHRKGRVRVGNDADFTLVDPARPWTIEQTKLHTLHPTSIFDGFSGHGAAVASVIRGELAMRDGEPVGAPRGALVRALPEERG</sequence>
<dbReference type="EMBL" id="JAWSTH010000121">
    <property type="protein sequence ID" value="MDW5598144.1"/>
    <property type="molecule type" value="Genomic_DNA"/>
</dbReference>
<name>A0ABU4I1G8_9ACTN</name>
<keyword evidence="4" id="KW-0479">Metal-binding</keyword>
<comment type="function">
    <text evidence="2">Catalyzes the reversible cyclization of carbamoyl aspartate to dihydroorotate.</text>
</comment>
<protein>
    <submittedName>
        <fullName evidence="7">Dihydroorotase family protein</fullName>
    </submittedName>
</protein>
<dbReference type="SUPFAM" id="SSF51556">
    <property type="entry name" value="Metallo-dependent hydrolases"/>
    <property type="match status" value="1"/>
</dbReference>
<dbReference type="InterPro" id="IPR002195">
    <property type="entry name" value="Dihydroorotase_CS"/>
</dbReference>
<organism evidence="7 8">
    <name type="scientific">Conexibacter stalactiti</name>
    <dbReference type="NCBI Taxonomy" id="1940611"/>
    <lineage>
        <taxon>Bacteria</taxon>
        <taxon>Bacillati</taxon>
        <taxon>Actinomycetota</taxon>
        <taxon>Thermoleophilia</taxon>
        <taxon>Solirubrobacterales</taxon>
        <taxon>Conexibacteraceae</taxon>
        <taxon>Conexibacter</taxon>
    </lineage>
</organism>
<dbReference type="Pfam" id="PF01979">
    <property type="entry name" value="Amidohydro_1"/>
    <property type="match status" value="1"/>
</dbReference>
<dbReference type="Gene3D" id="3.20.20.140">
    <property type="entry name" value="Metal-dependent hydrolases"/>
    <property type="match status" value="1"/>
</dbReference>
<dbReference type="PROSITE" id="PS00483">
    <property type="entry name" value="DIHYDROOROTASE_2"/>
    <property type="match status" value="1"/>
</dbReference>
<proteinExistence type="inferred from homology"/>
<feature type="domain" description="Amidohydrolase-related" evidence="6">
    <location>
        <begin position="50"/>
        <end position="427"/>
    </location>
</feature>
<dbReference type="InterPro" id="IPR032466">
    <property type="entry name" value="Metal_Hydrolase"/>
</dbReference>
<evidence type="ECO:0000313" key="8">
    <source>
        <dbReference type="Proteomes" id="UP001284601"/>
    </source>
</evidence>
<dbReference type="NCBIfam" id="TIGR00857">
    <property type="entry name" value="pyrC_multi"/>
    <property type="match status" value="1"/>
</dbReference>
<dbReference type="PANTHER" id="PTHR43668">
    <property type="entry name" value="ALLANTOINASE"/>
    <property type="match status" value="1"/>
</dbReference>
<dbReference type="InterPro" id="IPR006680">
    <property type="entry name" value="Amidohydro-rel"/>
</dbReference>
<reference evidence="7 8" key="2">
    <citation type="submission" date="2023-10" db="EMBL/GenBank/DDBJ databases">
        <authorList>
            <person name="Han X.F."/>
        </authorList>
    </citation>
    <scope>NUCLEOTIDE SEQUENCE [LARGE SCALE GENOMIC DNA]</scope>
    <source>
        <strain evidence="7 8">KCTC 39840</strain>
    </source>
</reference>
<dbReference type="Proteomes" id="UP001284601">
    <property type="component" value="Unassembled WGS sequence"/>
</dbReference>
<reference evidence="8" key="1">
    <citation type="submission" date="2023-07" db="EMBL/GenBank/DDBJ databases">
        <title>Conexibacter stalactiti sp. nov., isolated from stalactites in a lava cave and emended description of the genus Conexibacter.</title>
        <authorList>
            <person name="Lee S.D."/>
        </authorList>
    </citation>
    <scope>NUCLEOTIDE SEQUENCE [LARGE SCALE GENOMIC DNA]</scope>
    <source>
        <strain evidence="8">KCTC 39840</strain>
    </source>
</reference>
<dbReference type="RefSeq" id="WP_318600611.1">
    <property type="nucleotide sequence ID" value="NZ_JAWSTH010000121.1"/>
</dbReference>
<evidence type="ECO:0000256" key="5">
    <source>
        <dbReference type="ARBA" id="ARBA00022801"/>
    </source>
</evidence>
<keyword evidence="8" id="KW-1185">Reference proteome</keyword>
<evidence type="ECO:0000256" key="3">
    <source>
        <dbReference type="ARBA" id="ARBA00010286"/>
    </source>
</evidence>
<gene>
    <name evidence="7" type="ORF">R7226_27555</name>
</gene>
<comment type="cofactor">
    <cofactor evidence="1">
        <name>Zn(2+)</name>
        <dbReference type="ChEBI" id="CHEBI:29105"/>
    </cofactor>
</comment>
<comment type="caution">
    <text evidence="7">The sequence shown here is derived from an EMBL/GenBank/DDBJ whole genome shotgun (WGS) entry which is preliminary data.</text>
</comment>
<comment type="similarity">
    <text evidence="3">Belongs to the metallo-dependent hydrolases superfamily. DHOase family. Class I DHOase subfamily.</text>
</comment>
<evidence type="ECO:0000259" key="6">
    <source>
        <dbReference type="Pfam" id="PF01979"/>
    </source>
</evidence>